<dbReference type="SUPFAM" id="SSF55961">
    <property type="entry name" value="Bet v1-like"/>
    <property type="match status" value="1"/>
</dbReference>
<gene>
    <name evidence="3" type="ORF">N1F79_09335</name>
</gene>
<evidence type="ECO:0000313" key="4">
    <source>
        <dbReference type="Proteomes" id="UP001337305"/>
    </source>
</evidence>
<evidence type="ECO:0000259" key="2">
    <source>
        <dbReference type="Pfam" id="PF08327"/>
    </source>
</evidence>
<dbReference type="InterPro" id="IPR023393">
    <property type="entry name" value="START-like_dom_sf"/>
</dbReference>
<dbReference type="Proteomes" id="UP001337305">
    <property type="component" value="Unassembled WGS sequence"/>
</dbReference>
<proteinExistence type="inferred from homology"/>
<evidence type="ECO:0000256" key="1">
    <source>
        <dbReference type="ARBA" id="ARBA00006817"/>
    </source>
</evidence>
<dbReference type="Gene3D" id="3.30.530.20">
    <property type="match status" value="1"/>
</dbReference>
<comment type="similarity">
    <text evidence="1">Belongs to the AHA1 family.</text>
</comment>
<sequence>MANIRHNLTIEAPVEKVYNALTLEQGLKGWWTNNTSAKPEIGHVNHFKFGSEYFNKMKILELTFLTNVIWECIDGDKEWIGTKLTFELEDKEGHTFLKFSHLNWTEESEFFGFCNHHWGRYLGSLKSLCETGIGQPYKQE</sequence>
<dbReference type="InterPro" id="IPR013538">
    <property type="entry name" value="ASHA1/2-like_C"/>
</dbReference>
<feature type="domain" description="Activator of Hsp90 ATPase homologue 1/2-like C-terminal" evidence="2">
    <location>
        <begin position="12"/>
        <end position="129"/>
    </location>
</feature>
<reference evidence="3 4" key="1">
    <citation type="submission" date="2022-09" db="EMBL/GenBank/DDBJ databases">
        <title>Genome sequencing of Flavivirga sp. MEBiC05379.</title>
        <authorList>
            <person name="Oh H.-M."/>
            <person name="Kwon K.K."/>
            <person name="Park M.J."/>
            <person name="Yang S.-H."/>
        </authorList>
    </citation>
    <scope>NUCLEOTIDE SEQUENCE [LARGE SCALE GENOMIC DNA]</scope>
    <source>
        <strain evidence="3 4">MEBiC05379</strain>
    </source>
</reference>
<keyword evidence="4" id="KW-1185">Reference proteome</keyword>
<evidence type="ECO:0000313" key="3">
    <source>
        <dbReference type="EMBL" id="MEF3833331.1"/>
    </source>
</evidence>
<dbReference type="Pfam" id="PF08327">
    <property type="entry name" value="AHSA1"/>
    <property type="match status" value="1"/>
</dbReference>
<dbReference type="CDD" id="cd07814">
    <property type="entry name" value="SRPBCC_CalC_Aha1-like"/>
    <property type="match status" value="1"/>
</dbReference>
<organism evidence="3 4">
    <name type="scientific">Flavivirga spongiicola</name>
    <dbReference type="NCBI Taxonomy" id="421621"/>
    <lineage>
        <taxon>Bacteria</taxon>
        <taxon>Pseudomonadati</taxon>
        <taxon>Bacteroidota</taxon>
        <taxon>Flavobacteriia</taxon>
        <taxon>Flavobacteriales</taxon>
        <taxon>Flavobacteriaceae</taxon>
        <taxon>Flavivirga</taxon>
    </lineage>
</organism>
<dbReference type="EMBL" id="JAODOP010000004">
    <property type="protein sequence ID" value="MEF3833331.1"/>
    <property type="molecule type" value="Genomic_DNA"/>
</dbReference>
<dbReference type="RefSeq" id="WP_303305679.1">
    <property type="nucleotide sequence ID" value="NZ_JAODOP010000004.1"/>
</dbReference>
<accession>A0ABU7XRJ4</accession>
<protein>
    <submittedName>
        <fullName evidence="3">SRPBCC domain-containing protein</fullName>
    </submittedName>
</protein>
<name>A0ABU7XRJ4_9FLAO</name>
<comment type="caution">
    <text evidence="3">The sequence shown here is derived from an EMBL/GenBank/DDBJ whole genome shotgun (WGS) entry which is preliminary data.</text>
</comment>